<evidence type="ECO:0000256" key="1">
    <source>
        <dbReference type="SAM" id="Phobius"/>
    </source>
</evidence>
<keyword evidence="1" id="KW-1133">Transmembrane helix</keyword>
<dbReference type="InterPro" id="IPR036397">
    <property type="entry name" value="RNaseH_sf"/>
</dbReference>
<dbReference type="InterPro" id="IPR002156">
    <property type="entry name" value="RNaseH_domain"/>
</dbReference>
<dbReference type="InterPro" id="IPR044730">
    <property type="entry name" value="RNase_H-like_dom_plant"/>
</dbReference>
<evidence type="ECO:0000313" key="4">
    <source>
        <dbReference type="Proteomes" id="UP000593560"/>
    </source>
</evidence>
<accession>A0A7J9GRL4</accession>
<dbReference type="Pfam" id="PF13456">
    <property type="entry name" value="RVT_3"/>
    <property type="match status" value="1"/>
</dbReference>
<dbReference type="AlphaFoldDB" id="A0A7J9GRL4"/>
<dbReference type="CDD" id="cd06222">
    <property type="entry name" value="RNase_H_like"/>
    <property type="match status" value="1"/>
</dbReference>
<protein>
    <recommendedName>
        <fullName evidence="2">RNase H type-1 domain-containing protein</fullName>
    </recommendedName>
</protein>
<dbReference type="PANTHER" id="PTHR47723">
    <property type="entry name" value="OS05G0353850 PROTEIN"/>
    <property type="match status" value="1"/>
</dbReference>
<dbReference type="Proteomes" id="UP000593560">
    <property type="component" value="Unassembled WGS sequence"/>
</dbReference>
<feature type="transmembrane region" description="Helical" evidence="1">
    <location>
        <begin position="17"/>
        <end position="39"/>
    </location>
</feature>
<organism evidence="3 4">
    <name type="scientific">Gossypium harknessii</name>
    <dbReference type="NCBI Taxonomy" id="34285"/>
    <lineage>
        <taxon>Eukaryota</taxon>
        <taxon>Viridiplantae</taxon>
        <taxon>Streptophyta</taxon>
        <taxon>Embryophyta</taxon>
        <taxon>Tracheophyta</taxon>
        <taxon>Spermatophyta</taxon>
        <taxon>Magnoliopsida</taxon>
        <taxon>eudicotyledons</taxon>
        <taxon>Gunneridae</taxon>
        <taxon>Pentapetalae</taxon>
        <taxon>rosids</taxon>
        <taxon>malvids</taxon>
        <taxon>Malvales</taxon>
        <taxon>Malvaceae</taxon>
        <taxon>Malvoideae</taxon>
        <taxon>Gossypium</taxon>
    </lineage>
</organism>
<reference evidence="3 4" key="1">
    <citation type="journal article" date="2019" name="Genome Biol. Evol.">
        <title>Insights into the evolution of the New World diploid cottons (Gossypium, subgenus Houzingenia) based on genome sequencing.</title>
        <authorList>
            <person name="Grover C.E."/>
            <person name="Arick M.A. 2nd"/>
            <person name="Thrash A."/>
            <person name="Conover J.L."/>
            <person name="Sanders W.S."/>
            <person name="Peterson D.G."/>
            <person name="Frelichowski J.E."/>
            <person name="Scheffler J.A."/>
            <person name="Scheffler B.E."/>
            <person name="Wendel J.F."/>
        </authorList>
    </citation>
    <scope>NUCLEOTIDE SEQUENCE [LARGE SCALE GENOMIC DNA]</scope>
    <source>
        <strain evidence="3">0</strain>
        <tissue evidence="3">Leaf</tissue>
    </source>
</reference>
<dbReference type="InterPro" id="IPR053151">
    <property type="entry name" value="RNase_H-like"/>
</dbReference>
<dbReference type="EMBL" id="JABFAD010000006">
    <property type="protein sequence ID" value="MBA0799958.1"/>
    <property type="molecule type" value="Genomic_DNA"/>
</dbReference>
<keyword evidence="1" id="KW-0812">Transmembrane</keyword>
<feature type="domain" description="RNase H type-1" evidence="2">
    <location>
        <begin position="4"/>
        <end position="119"/>
    </location>
</feature>
<dbReference type="SUPFAM" id="SSF53098">
    <property type="entry name" value="Ribonuclease H-like"/>
    <property type="match status" value="1"/>
</dbReference>
<keyword evidence="4" id="KW-1185">Reference proteome</keyword>
<dbReference type="PANTHER" id="PTHR47723:SF24">
    <property type="entry name" value="RNASE H TYPE-1 DOMAIN-CONTAINING PROTEIN"/>
    <property type="match status" value="1"/>
</dbReference>
<dbReference type="InterPro" id="IPR012337">
    <property type="entry name" value="RNaseH-like_sf"/>
</dbReference>
<dbReference type="Gene3D" id="3.30.420.10">
    <property type="entry name" value="Ribonuclease H-like superfamily/Ribonuclease H"/>
    <property type="match status" value="1"/>
</dbReference>
<dbReference type="OrthoDB" id="1435729at2759"/>
<gene>
    <name evidence="3" type="ORF">Gohar_010436</name>
</gene>
<name>A0A7J9GRL4_9ROSI</name>
<evidence type="ECO:0000313" key="3">
    <source>
        <dbReference type="EMBL" id="MBA0799958.1"/>
    </source>
</evidence>
<keyword evidence="1" id="KW-0472">Membrane</keyword>
<dbReference type="GO" id="GO:0004523">
    <property type="term" value="F:RNA-DNA hybrid ribonuclease activity"/>
    <property type="evidence" value="ECO:0007669"/>
    <property type="project" value="InterPro"/>
</dbReference>
<evidence type="ECO:0000259" key="2">
    <source>
        <dbReference type="Pfam" id="PF13456"/>
    </source>
</evidence>
<proteinExistence type="predicted"/>
<comment type="caution">
    <text evidence="3">The sequence shown here is derived from an EMBL/GenBank/DDBJ whole genome shotgun (WGS) entry which is preliminary data.</text>
</comment>
<sequence>MDDSVSKVNSRATLGRVIIGLYGGWLVGFGMVTGLADIFQVEARAMIEGLKLAWAHGFQQVVESDNALLVDILQNGLAENNSVAEVRMIHTWVSKNWQVRIRLISRDCNRVVDCMANEARGSLDQLINFFDPPIFARRILEADMHHALSAKAIFSLSFFLKKKIKVKCGVIFFFF</sequence>
<dbReference type="GO" id="GO:0003676">
    <property type="term" value="F:nucleic acid binding"/>
    <property type="evidence" value="ECO:0007669"/>
    <property type="project" value="InterPro"/>
</dbReference>